<gene>
    <name evidence="3" type="ORF">RM780_25360</name>
</gene>
<protein>
    <submittedName>
        <fullName evidence="3">Uncharacterized protein</fullName>
    </submittedName>
</protein>
<keyword evidence="2" id="KW-0472">Membrane</keyword>
<name>A0ABU2LF89_9ACTN</name>
<dbReference type="RefSeq" id="WP_311633226.1">
    <property type="nucleotide sequence ID" value="NZ_JAVREN010000062.1"/>
</dbReference>
<evidence type="ECO:0000256" key="2">
    <source>
        <dbReference type="SAM" id="Phobius"/>
    </source>
</evidence>
<keyword evidence="2" id="KW-1133">Transmembrane helix</keyword>
<evidence type="ECO:0000256" key="1">
    <source>
        <dbReference type="SAM" id="MobiDB-lite"/>
    </source>
</evidence>
<evidence type="ECO:0000313" key="3">
    <source>
        <dbReference type="EMBL" id="MDT0310255.1"/>
    </source>
</evidence>
<organism evidence="3 4">
    <name type="scientific">Streptomyces boetiae</name>
    <dbReference type="NCBI Taxonomy" id="3075541"/>
    <lineage>
        <taxon>Bacteria</taxon>
        <taxon>Bacillati</taxon>
        <taxon>Actinomycetota</taxon>
        <taxon>Actinomycetes</taxon>
        <taxon>Kitasatosporales</taxon>
        <taxon>Streptomycetaceae</taxon>
        <taxon>Streptomyces</taxon>
    </lineage>
</organism>
<feature type="transmembrane region" description="Helical" evidence="2">
    <location>
        <begin position="105"/>
        <end position="129"/>
    </location>
</feature>
<reference evidence="4" key="1">
    <citation type="submission" date="2023-07" db="EMBL/GenBank/DDBJ databases">
        <title>30 novel species of actinomycetes from the DSMZ collection.</title>
        <authorList>
            <person name="Nouioui I."/>
        </authorList>
    </citation>
    <scope>NUCLEOTIDE SEQUENCE [LARGE SCALE GENOMIC DNA]</scope>
    <source>
        <strain evidence="4">DSM 44917</strain>
    </source>
</reference>
<dbReference type="EMBL" id="JAVREN010000062">
    <property type="protein sequence ID" value="MDT0310255.1"/>
    <property type="molecule type" value="Genomic_DNA"/>
</dbReference>
<feature type="transmembrane region" description="Helical" evidence="2">
    <location>
        <begin position="75"/>
        <end position="93"/>
    </location>
</feature>
<evidence type="ECO:0000313" key="4">
    <source>
        <dbReference type="Proteomes" id="UP001183388"/>
    </source>
</evidence>
<comment type="caution">
    <text evidence="3">The sequence shown here is derived from an EMBL/GenBank/DDBJ whole genome shotgun (WGS) entry which is preliminary data.</text>
</comment>
<sequence length="134" mass="14652">MTETGKPGDQRKRPSRPWHNRVPPQAPPRSPMPSPEGTTYGQALLATAAWSAVCVAFLAGALAGSPPSEEEASNLVANLIVVLGGSTFLGALFTWRITRKRRRPFWHVLLIALPMFAIAYFLADAFYFASQRSP</sequence>
<feature type="compositionally biased region" description="Pro residues" evidence="1">
    <location>
        <begin position="24"/>
        <end position="34"/>
    </location>
</feature>
<keyword evidence="2" id="KW-0812">Transmembrane</keyword>
<proteinExistence type="predicted"/>
<feature type="transmembrane region" description="Helical" evidence="2">
    <location>
        <begin position="43"/>
        <end position="63"/>
    </location>
</feature>
<feature type="compositionally biased region" description="Basic and acidic residues" evidence="1">
    <location>
        <begin position="1"/>
        <end position="12"/>
    </location>
</feature>
<dbReference type="Proteomes" id="UP001183388">
    <property type="component" value="Unassembled WGS sequence"/>
</dbReference>
<keyword evidence="4" id="KW-1185">Reference proteome</keyword>
<feature type="region of interest" description="Disordered" evidence="1">
    <location>
        <begin position="1"/>
        <end position="39"/>
    </location>
</feature>
<accession>A0ABU2LF89</accession>